<dbReference type="PANTHER" id="PTHR15071:SF0">
    <property type="entry name" value="MANNOSE 6-PHOSPHATE RECEPTOR-LIKE PROTEIN 1"/>
    <property type="match status" value="1"/>
</dbReference>
<keyword evidence="5 6" id="KW-0472">Membrane</keyword>
<dbReference type="PANTHER" id="PTHR15071">
    <property type="entry name" value="MANNOSE-6-PHOSPHATE RECEPTOR FAMILY MEMBER"/>
    <property type="match status" value="1"/>
</dbReference>
<protein>
    <submittedName>
        <fullName evidence="8">Cation-dependent mannose-6-phosphate receptor</fullName>
    </submittedName>
</protein>
<name>A0AAV3Z133_9GAST</name>
<evidence type="ECO:0000256" key="1">
    <source>
        <dbReference type="ARBA" id="ARBA00004167"/>
    </source>
</evidence>
<comment type="subcellular location">
    <subcellularLocation>
        <location evidence="1">Membrane</location>
        <topology evidence="1">Single-pass membrane protein</topology>
    </subcellularLocation>
</comment>
<dbReference type="GO" id="GO:0005802">
    <property type="term" value="C:trans-Golgi network"/>
    <property type="evidence" value="ECO:0007669"/>
    <property type="project" value="TreeGrafter"/>
</dbReference>
<comment type="caution">
    <text evidence="8">The sequence shown here is derived from an EMBL/GenBank/DDBJ whole genome shotgun (WGS) entry which is preliminary data.</text>
</comment>
<evidence type="ECO:0000313" key="8">
    <source>
        <dbReference type="EMBL" id="GFN88359.1"/>
    </source>
</evidence>
<feature type="transmembrane region" description="Helical" evidence="6">
    <location>
        <begin position="173"/>
        <end position="196"/>
    </location>
</feature>
<evidence type="ECO:0000256" key="3">
    <source>
        <dbReference type="ARBA" id="ARBA00022729"/>
    </source>
</evidence>
<evidence type="ECO:0000256" key="5">
    <source>
        <dbReference type="ARBA" id="ARBA00023136"/>
    </source>
</evidence>
<dbReference type="InterPro" id="IPR018939">
    <property type="entry name" value="Autophagy-rel_prot_27"/>
</dbReference>
<feature type="chain" id="PRO_5043607281" evidence="7">
    <location>
        <begin position="25"/>
        <end position="237"/>
    </location>
</feature>
<keyword evidence="3 7" id="KW-0732">Signal</keyword>
<keyword evidence="8" id="KW-0675">Receptor</keyword>
<evidence type="ECO:0000256" key="2">
    <source>
        <dbReference type="ARBA" id="ARBA00022692"/>
    </source>
</evidence>
<keyword evidence="9" id="KW-1185">Reference proteome</keyword>
<gene>
    <name evidence="8" type="ORF">PoB_001486500</name>
</gene>
<reference evidence="8 9" key="1">
    <citation type="journal article" date="2021" name="Elife">
        <title>Chloroplast acquisition without the gene transfer in kleptoplastic sea slugs, Plakobranchus ocellatus.</title>
        <authorList>
            <person name="Maeda T."/>
            <person name="Takahashi S."/>
            <person name="Yoshida T."/>
            <person name="Shimamura S."/>
            <person name="Takaki Y."/>
            <person name="Nagai Y."/>
            <person name="Toyoda A."/>
            <person name="Suzuki Y."/>
            <person name="Arimoto A."/>
            <person name="Ishii H."/>
            <person name="Satoh N."/>
            <person name="Nishiyama T."/>
            <person name="Hasebe M."/>
            <person name="Maruyama T."/>
            <person name="Minagawa J."/>
            <person name="Obokata J."/>
            <person name="Shigenobu S."/>
        </authorList>
    </citation>
    <scope>NUCLEOTIDE SEQUENCE [LARGE SCALE GENOMIC DNA]</scope>
</reference>
<dbReference type="Pfam" id="PF09451">
    <property type="entry name" value="ATG27"/>
    <property type="match status" value="1"/>
</dbReference>
<organism evidence="8 9">
    <name type="scientific">Plakobranchus ocellatus</name>
    <dbReference type="NCBI Taxonomy" id="259542"/>
    <lineage>
        <taxon>Eukaryota</taxon>
        <taxon>Metazoa</taxon>
        <taxon>Spiralia</taxon>
        <taxon>Lophotrochozoa</taxon>
        <taxon>Mollusca</taxon>
        <taxon>Gastropoda</taxon>
        <taxon>Heterobranchia</taxon>
        <taxon>Euthyneura</taxon>
        <taxon>Panpulmonata</taxon>
        <taxon>Sacoglossa</taxon>
        <taxon>Placobranchoidea</taxon>
        <taxon>Plakobranchidae</taxon>
        <taxon>Plakobranchus</taxon>
    </lineage>
</organism>
<dbReference type="GO" id="GO:0000139">
    <property type="term" value="C:Golgi membrane"/>
    <property type="evidence" value="ECO:0007669"/>
    <property type="project" value="UniProtKB-SubCell"/>
</dbReference>
<dbReference type="EMBL" id="BLXT01001848">
    <property type="protein sequence ID" value="GFN88359.1"/>
    <property type="molecule type" value="Genomic_DNA"/>
</dbReference>
<evidence type="ECO:0000256" key="4">
    <source>
        <dbReference type="ARBA" id="ARBA00022989"/>
    </source>
</evidence>
<keyword evidence="4 6" id="KW-1133">Transmembrane helix</keyword>
<feature type="signal peptide" evidence="7">
    <location>
        <begin position="1"/>
        <end position="24"/>
    </location>
</feature>
<evidence type="ECO:0000313" key="9">
    <source>
        <dbReference type="Proteomes" id="UP000735302"/>
    </source>
</evidence>
<keyword evidence="2 6" id="KW-0812">Transmembrane</keyword>
<accession>A0AAV3Z133</accession>
<evidence type="ECO:0000256" key="6">
    <source>
        <dbReference type="SAM" id="Phobius"/>
    </source>
</evidence>
<sequence>MTITHWALVTVVIFLFGRIEYSSGQNIQKCEYDSDSCGCKTDQGLIDLTKFKDDKFSAPGSMGEQYFWNPCRDFTIMDITSACMQSYPTSTYDCGTHKSTTSSVEDGTAVFHLKADIESRKSNIKCVCGTSGKFTFITESPTGTYNLELNDKACCPIGGSTAGSSHGLSGGSILLIVALVVVVVYLVGGVIIQVGVRKVEGKERIPNVNFWTALPGLIKDGFRFTFSGFRSGAYSQI</sequence>
<dbReference type="AlphaFoldDB" id="A0AAV3Z133"/>
<evidence type="ECO:0000256" key="7">
    <source>
        <dbReference type="SAM" id="SignalP"/>
    </source>
</evidence>
<dbReference type="Proteomes" id="UP000735302">
    <property type="component" value="Unassembled WGS sequence"/>
</dbReference>
<proteinExistence type="predicted"/>